<proteinExistence type="predicted"/>
<dbReference type="Pfam" id="PF00646">
    <property type="entry name" value="F-box"/>
    <property type="match status" value="1"/>
</dbReference>
<dbReference type="Proteomes" id="UP000008281">
    <property type="component" value="Unassembled WGS sequence"/>
</dbReference>
<dbReference type="InParanoid" id="E3MYN8"/>
<dbReference type="Pfam" id="PF07735">
    <property type="entry name" value="FBA_2"/>
    <property type="match status" value="1"/>
</dbReference>
<dbReference type="AlphaFoldDB" id="E3MYN8"/>
<dbReference type="PANTHER" id="PTHR21503">
    <property type="entry name" value="F-BOX-CONTAINING HYPOTHETICAL PROTEIN C.ELEGANS"/>
    <property type="match status" value="1"/>
</dbReference>
<gene>
    <name evidence="2" type="ORF">CRE_04202</name>
</gene>
<feature type="domain" description="F-box" evidence="1">
    <location>
        <begin position="4"/>
        <end position="41"/>
    </location>
</feature>
<dbReference type="HOGENOM" id="CLU_028840_0_1_1"/>
<dbReference type="PANTHER" id="PTHR21503:SF8">
    <property type="entry name" value="F-BOX ASSOCIATED DOMAIN-CONTAINING PROTEIN-RELATED"/>
    <property type="match status" value="1"/>
</dbReference>
<evidence type="ECO:0000259" key="1">
    <source>
        <dbReference type="PROSITE" id="PS50181"/>
    </source>
</evidence>
<organism evidence="3">
    <name type="scientific">Caenorhabditis remanei</name>
    <name type="common">Caenorhabditis vulgaris</name>
    <dbReference type="NCBI Taxonomy" id="31234"/>
    <lineage>
        <taxon>Eukaryota</taxon>
        <taxon>Metazoa</taxon>
        <taxon>Ecdysozoa</taxon>
        <taxon>Nematoda</taxon>
        <taxon>Chromadorea</taxon>
        <taxon>Rhabditida</taxon>
        <taxon>Rhabditina</taxon>
        <taxon>Rhabditomorpha</taxon>
        <taxon>Rhabditoidea</taxon>
        <taxon>Rhabditidae</taxon>
        <taxon>Peloderinae</taxon>
        <taxon>Caenorhabditis</taxon>
    </lineage>
</organism>
<dbReference type="EMBL" id="DS268498">
    <property type="protein sequence ID" value="EFP12283.1"/>
    <property type="molecule type" value="Genomic_DNA"/>
</dbReference>
<reference evidence="2" key="1">
    <citation type="submission" date="2007-07" db="EMBL/GenBank/DDBJ databases">
        <title>PCAP assembly of the Caenorhabditis remanei genome.</title>
        <authorList>
            <consortium name="The Caenorhabditis remanei Sequencing Consortium"/>
            <person name="Wilson R.K."/>
        </authorList>
    </citation>
    <scope>NUCLEOTIDE SEQUENCE [LARGE SCALE GENOMIC DNA]</scope>
    <source>
        <strain evidence="2">PB4641</strain>
    </source>
</reference>
<sequence>MTTPFRLFSLPYLPLKQVLDNVGPEALLILSMCSRRSKSIVVSYRGPSKDVRLTLKFGLGDRLEISDEFYVLLVVKTDLPIDRNTMKTVSIGSFGKVPVRMELLYQDGDKQGLITYWEDRITGLTAIGDYAREVFNRDISEVMIGEKEADDDHRRAAEWVTKSQTPIQVIHCDFRQQVDTNFDFILENFNYTHTLSLHVIPSKHFCPARMPNFQVDSLHVLFSFWIKQEHLLTINCRYILLENSKLSSRDFNVFLKHWMAGGCSQLKVLRVYVEEPIDYRVVFDGVEFTEREGDVERVFVE</sequence>
<protein>
    <recommendedName>
        <fullName evidence="1">F-box domain-containing protein</fullName>
    </recommendedName>
</protein>
<dbReference type="InterPro" id="IPR001810">
    <property type="entry name" value="F-box_dom"/>
</dbReference>
<dbReference type="PROSITE" id="PS50181">
    <property type="entry name" value="FBOX"/>
    <property type="match status" value="1"/>
</dbReference>
<dbReference type="InterPro" id="IPR012885">
    <property type="entry name" value="F-box_Sdz-33"/>
</dbReference>
<accession>E3MYN8</accession>
<dbReference type="eggNOG" id="ENOG502TJPX">
    <property type="taxonomic scope" value="Eukaryota"/>
</dbReference>
<name>E3MYN8_CAERE</name>
<evidence type="ECO:0000313" key="2">
    <source>
        <dbReference type="EMBL" id="EFP12283.1"/>
    </source>
</evidence>
<evidence type="ECO:0000313" key="3">
    <source>
        <dbReference type="Proteomes" id="UP000008281"/>
    </source>
</evidence>
<keyword evidence="3" id="KW-1185">Reference proteome</keyword>